<dbReference type="EMBL" id="LLXL01000111">
    <property type="protein sequence ID" value="PKK77795.1"/>
    <property type="molecule type" value="Genomic_DNA"/>
</dbReference>
<feature type="compositionally biased region" description="Polar residues" evidence="1">
    <location>
        <begin position="9"/>
        <end position="28"/>
    </location>
</feature>
<name>A0A2N1NV92_9GLOM</name>
<proteinExistence type="predicted"/>
<feature type="compositionally biased region" description="Low complexity" evidence="1">
    <location>
        <begin position="29"/>
        <end position="39"/>
    </location>
</feature>
<organism evidence="2 3">
    <name type="scientific">Rhizophagus irregularis</name>
    <dbReference type="NCBI Taxonomy" id="588596"/>
    <lineage>
        <taxon>Eukaryota</taxon>
        <taxon>Fungi</taxon>
        <taxon>Fungi incertae sedis</taxon>
        <taxon>Mucoromycota</taxon>
        <taxon>Glomeromycotina</taxon>
        <taxon>Glomeromycetes</taxon>
        <taxon>Glomerales</taxon>
        <taxon>Glomeraceae</taxon>
        <taxon>Rhizophagus</taxon>
    </lineage>
</organism>
<gene>
    <name evidence="2" type="ORF">RhiirC2_770948</name>
</gene>
<reference evidence="2 3" key="2">
    <citation type="submission" date="2017-10" db="EMBL/GenBank/DDBJ databases">
        <title>Extensive intraspecific genome diversity in a model arbuscular mycorrhizal fungus.</title>
        <authorList>
            <person name="Chen E.C.H."/>
            <person name="Morin E."/>
            <person name="Baudet D."/>
            <person name="Noel J."/>
            <person name="Ndikumana S."/>
            <person name="Charron P."/>
            <person name="St-Onge C."/>
            <person name="Giorgi J."/>
            <person name="Grigoriev I.V."/>
            <person name="Roux C."/>
            <person name="Martin F.M."/>
            <person name="Corradi N."/>
        </authorList>
    </citation>
    <scope>NUCLEOTIDE SEQUENCE [LARGE SCALE GENOMIC DNA]</scope>
    <source>
        <strain evidence="2 3">C2</strain>
    </source>
</reference>
<evidence type="ECO:0000256" key="1">
    <source>
        <dbReference type="SAM" id="MobiDB-lite"/>
    </source>
</evidence>
<reference evidence="2 3" key="1">
    <citation type="submission" date="2016-04" db="EMBL/GenBank/DDBJ databases">
        <title>Genome analyses suggest a sexual origin of heterokaryosis in a supposedly ancient asexual fungus.</title>
        <authorList>
            <person name="Ropars J."/>
            <person name="Sedzielewska K."/>
            <person name="Noel J."/>
            <person name="Charron P."/>
            <person name="Farinelli L."/>
            <person name="Marton T."/>
            <person name="Kruger M."/>
            <person name="Pelin A."/>
            <person name="Brachmann A."/>
            <person name="Corradi N."/>
        </authorList>
    </citation>
    <scope>NUCLEOTIDE SEQUENCE [LARGE SCALE GENOMIC DNA]</scope>
    <source>
        <strain evidence="2 3">C2</strain>
    </source>
</reference>
<dbReference type="Proteomes" id="UP000233469">
    <property type="component" value="Unassembled WGS sequence"/>
</dbReference>
<accession>A0A2N1NV92</accession>
<sequence length="87" mass="9811">MTIFLHTNDPLNNDTTNSPHNYQESISTNANSNHHPSHANIYPPFSININSSQPTIIIMPGTNLDNQNQLQQILNHFSSTSNSQRRL</sequence>
<protein>
    <submittedName>
        <fullName evidence="2">Uncharacterized protein</fullName>
    </submittedName>
</protein>
<dbReference type="AlphaFoldDB" id="A0A2N1NV92"/>
<evidence type="ECO:0000313" key="2">
    <source>
        <dbReference type="EMBL" id="PKK77795.1"/>
    </source>
</evidence>
<evidence type="ECO:0000313" key="3">
    <source>
        <dbReference type="Proteomes" id="UP000233469"/>
    </source>
</evidence>
<comment type="caution">
    <text evidence="2">The sequence shown here is derived from an EMBL/GenBank/DDBJ whole genome shotgun (WGS) entry which is preliminary data.</text>
</comment>
<feature type="region of interest" description="Disordered" evidence="1">
    <location>
        <begin position="1"/>
        <end position="39"/>
    </location>
</feature>